<accession>A0A9W6N3V2</accession>
<dbReference type="Pfam" id="PF11367">
    <property type="entry name" value="Tail_completion_gp17"/>
    <property type="match status" value="1"/>
</dbReference>
<comment type="caution">
    <text evidence="1">The sequence shown here is derived from an EMBL/GenBank/DDBJ whole genome shotgun (WGS) entry which is preliminary data.</text>
</comment>
<reference evidence="1" key="1">
    <citation type="journal article" date="2014" name="Int. J. Syst. Evol. Microbiol.">
        <title>Complete genome sequence of Corynebacterium casei LMG S-19264T (=DSM 44701T), isolated from a smear-ripened cheese.</title>
        <authorList>
            <consortium name="US DOE Joint Genome Institute (JGI-PGF)"/>
            <person name="Walter F."/>
            <person name="Albersmeier A."/>
            <person name="Kalinowski J."/>
            <person name="Ruckert C."/>
        </authorList>
    </citation>
    <scope>NUCLEOTIDE SEQUENCE</scope>
    <source>
        <strain evidence="1">VKM B-2555</strain>
    </source>
</reference>
<keyword evidence="2" id="KW-1185">Reference proteome</keyword>
<sequence length="138" mass="15001">MTEPSLALQKAVFDRLRADAGVTALVPAANIFDRHGLPTVSPCIILGDDQTIRDPLSLADNSYRVAVTLHLWVKGQNLVLAKQISGAVMVAMRPGFWTPAGFEVAWLSLDDARYMRDPGGEWGHAVLTFEAMLVEVVA</sequence>
<organism evidence="1 2">
    <name type="scientific">Methylopila jiangsuensis</name>
    <dbReference type="NCBI Taxonomy" id="586230"/>
    <lineage>
        <taxon>Bacteria</taxon>
        <taxon>Pseudomonadati</taxon>
        <taxon>Pseudomonadota</taxon>
        <taxon>Alphaproteobacteria</taxon>
        <taxon>Hyphomicrobiales</taxon>
        <taxon>Methylopilaceae</taxon>
        <taxon>Methylopila</taxon>
    </lineage>
</organism>
<gene>
    <name evidence="1" type="ORF">GCM10008171_19590</name>
</gene>
<dbReference type="RefSeq" id="WP_271204576.1">
    <property type="nucleotide sequence ID" value="NZ_BSFK01000010.1"/>
</dbReference>
<evidence type="ECO:0008006" key="3">
    <source>
        <dbReference type="Google" id="ProtNLM"/>
    </source>
</evidence>
<name>A0A9W6N3V2_9HYPH</name>
<protein>
    <recommendedName>
        <fullName evidence="3">DUF3168 domain-containing protein</fullName>
    </recommendedName>
</protein>
<dbReference type="Proteomes" id="UP001143364">
    <property type="component" value="Unassembled WGS sequence"/>
</dbReference>
<evidence type="ECO:0000313" key="2">
    <source>
        <dbReference type="Proteomes" id="UP001143364"/>
    </source>
</evidence>
<dbReference type="InterPro" id="IPR053745">
    <property type="entry name" value="Viral_Tail_Comp_sf"/>
</dbReference>
<reference evidence="1" key="2">
    <citation type="submission" date="2023-01" db="EMBL/GenBank/DDBJ databases">
        <authorList>
            <person name="Sun Q."/>
            <person name="Evtushenko L."/>
        </authorList>
    </citation>
    <scope>NUCLEOTIDE SEQUENCE</scope>
    <source>
        <strain evidence="1">VKM B-2555</strain>
    </source>
</reference>
<dbReference type="Gene3D" id="3.30.2000.30">
    <property type="match status" value="1"/>
</dbReference>
<dbReference type="AlphaFoldDB" id="A0A9W6N3V2"/>
<evidence type="ECO:0000313" key="1">
    <source>
        <dbReference type="EMBL" id="GLK76705.1"/>
    </source>
</evidence>
<dbReference type="InterPro" id="IPR021508">
    <property type="entry name" value="Gp17-like"/>
</dbReference>
<dbReference type="EMBL" id="BSFK01000010">
    <property type="protein sequence ID" value="GLK76705.1"/>
    <property type="molecule type" value="Genomic_DNA"/>
</dbReference>
<proteinExistence type="predicted"/>